<reference evidence="9" key="1">
    <citation type="submission" date="2023-04" db="EMBL/GenBank/DDBJ databases">
        <title>Candida boidinii NBRC 10035.</title>
        <authorList>
            <person name="Ichikawa N."/>
            <person name="Sato H."/>
            <person name="Tonouchi N."/>
        </authorList>
    </citation>
    <scope>NUCLEOTIDE SEQUENCE</scope>
    <source>
        <strain evidence="9">NBRC 10035</strain>
    </source>
</reference>
<evidence type="ECO:0000256" key="5">
    <source>
        <dbReference type="ARBA" id="ARBA00022824"/>
    </source>
</evidence>
<evidence type="ECO:0000256" key="3">
    <source>
        <dbReference type="ARBA" id="ARBA00011396"/>
    </source>
</evidence>
<dbReference type="InterPro" id="IPR019383">
    <property type="entry name" value="Golgin_A_7/ERF4"/>
</dbReference>
<dbReference type="Proteomes" id="UP001165120">
    <property type="component" value="Unassembled WGS sequence"/>
</dbReference>
<dbReference type="AlphaFoldDB" id="A0A9W6T4V9"/>
<dbReference type="GO" id="GO:0006612">
    <property type="term" value="P:protein targeting to membrane"/>
    <property type="evidence" value="ECO:0007669"/>
    <property type="project" value="TreeGrafter"/>
</dbReference>
<protein>
    <recommendedName>
        <fullName evidence="4">Ras modification protein ERF4</fullName>
    </recommendedName>
</protein>
<dbReference type="GO" id="GO:0031211">
    <property type="term" value="C:endoplasmic reticulum palmitoyltransferase complex"/>
    <property type="evidence" value="ECO:0007669"/>
    <property type="project" value="TreeGrafter"/>
</dbReference>
<evidence type="ECO:0000259" key="8">
    <source>
        <dbReference type="Pfam" id="PF10256"/>
    </source>
</evidence>
<feature type="domain" description="Golgin subfamily A member 7/ERF4" evidence="8">
    <location>
        <begin position="84"/>
        <end position="233"/>
    </location>
</feature>
<feature type="compositionally biased region" description="Low complexity" evidence="7">
    <location>
        <begin position="42"/>
        <end position="51"/>
    </location>
</feature>
<evidence type="ECO:0000313" key="10">
    <source>
        <dbReference type="Proteomes" id="UP001165120"/>
    </source>
</evidence>
<accession>A0A9W6T4V9</accession>
<comment type="subunit">
    <text evidence="3">Interacts with ERF2.</text>
</comment>
<keyword evidence="10" id="KW-1185">Reference proteome</keyword>
<evidence type="ECO:0000256" key="1">
    <source>
        <dbReference type="ARBA" id="ARBA00004406"/>
    </source>
</evidence>
<comment type="subcellular location">
    <subcellularLocation>
        <location evidence="1">Endoplasmic reticulum membrane</location>
        <topology evidence="1">Peripheral membrane protein</topology>
    </subcellularLocation>
</comment>
<organism evidence="9 10">
    <name type="scientific">Candida boidinii</name>
    <name type="common">Yeast</name>
    <dbReference type="NCBI Taxonomy" id="5477"/>
    <lineage>
        <taxon>Eukaryota</taxon>
        <taxon>Fungi</taxon>
        <taxon>Dikarya</taxon>
        <taxon>Ascomycota</taxon>
        <taxon>Saccharomycotina</taxon>
        <taxon>Pichiomycetes</taxon>
        <taxon>Pichiales</taxon>
        <taxon>Pichiaceae</taxon>
        <taxon>Ogataea</taxon>
        <taxon>Ogataea/Candida clade</taxon>
    </lineage>
</organism>
<feature type="region of interest" description="Disordered" evidence="7">
    <location>
        <begin position="40"/>
        <end position="59"/>
    </location>
</feature>
<dbReference type="EMBL" id="BSXN01001895">
    <property type="protein sequence ID" value="GME74905.1"/>
    <property type="molecule type" value="Genomic_DNA"/>
</dbReference>
<comment type="caution">
    <text evidence="9">The sequence shown here is derived from an EMBL/GenBank/DDBJ whole genome shotgun (WGS) entry which is preliminary data.</text>
</comment>
<dbReference type="GO" id="GO:0005789">
    <property type="term" value="C:endoplasmic reticulum membrane"/>
    <property type="evidence" value="ECO:0007669"/>
    <property type="project" value="UniProtKB-SubCell"/>
</dbReference>
<gene>
    <name evidence="9" type="ORF">Cboi02_000457200</name>
</gene>
<evidence type="ECO:0000256" key="6">
    <source>
        <dbReference type="ARBA" id="ARBA00023136"/>
    </source>
</evidence>
<dbReference type="PANTHER" id="PTHR13254">
    <property type="entry name" value="GOLGI AUTOANTIGEN, GOLGIN SUBFAMILY A, 7"/>
    <property type="match status" value="1"/>
</dbReference>
<comment type="similarity">
    <text evidence="2">Belongs to the ERF4 family.</text>
</comment>
<name>A0A9W6T4V9_CANBO</name>
<keyword evidence="6" id="KW-0472">Membrane</keyword>
<dbReference type="PANTHER" id="PTHR13254:SF0">
    <property type="entry name" value="GOLGIN SUBFAMILY A MEMBER 7_ERF4 DOMAIN-CONTAINING PROTEIN"/>
    <property type="match status" value="1"/>
</dbReference>
<evidence type="ECO:0000256" key="4">
    <source>
        <dbReference type="ARBA" id="ARBA00018463"/>
    </source>
</evidence>
<evidence type="ECO:0000313" key="9">
    <source>
        <dbReference type="EMBL" id="GME74905.1"/>
    </source>
</evidence>
<keyword evidence="5" id="KW-0256">Endoplasmic reticulum</keyword>
<sequence length="282" mass="32597">MSGLPSQQVDHAPQQAAQQDMEIADQNVKFFNYHEYSLDPDQTQQQQRQQQSTHNYSNDGSEEYKLIITHFPNVYNDKDENFRIVRIPRTNLYDYPNFSNIQPGFEDAAIKDPIDPENKIFKPVGTVNNQWFGISSISPLSLYLSQDEFESIMNEINLKLYNAFNAFNWKMITFNILDLISLGIIRTVLGLRFDENYLIDLENYADNLNKSFEIRNIPIKLISPRRSGYLSLDFLIPKPVSPYQDITNIEPVTEPVIEPVTEPVENFVQTNHLINSSPIPAM</sequence>
<dbReference type="InterPro" id="IPR051371">
    <property type="entry name" value="Ras_palmitoyltransferase"/>
</dbReference>
<proteinExistence type="inferred from homology"/>
<dbReference type="Pfam" id="PF10256">
    <property type="entry name" value="Erf4"/>
    <property type="match status" value="1"/>
</dbReference>
<evidence type="ECO:0000256" key="7">
    <source>
        <dbReference type="SAM" id="MobiDB-lite"/>
    </source>
</evidence>
<evidence type="ECO:0000256" key="2">
    <source>
        <dbReference type="ARBA" id="ARBA00007732"/>
    </source>
</evidence>